<dbReference type="CDD" id="cd03801">
    <property type="entry name" value="GT4_PimA-like"/>
    <property type="match status" value="1"/>
</dbReference>
<dbReference type="PANTHER" id="PTHR46401:SF2">
    <property type="entry name" value="GLYCOSYLTRANSFERASE WBBK-RELATED"/>
    <property type="match status" value="1"/>
</dbReference>
<dbReference type="AlphaFoldDB" id="A0A5C8P9I8"/>
<dbReference type="Gene3D" id="3.40.50.2000">
    <property type="entry name" value="Glycogen Phosphorylase B"/>
    <property type="match status" value="2"/>
</dbReference>
<dbReference type="OrthoDB" id="9790710at2"/>
<evidence type="ECO:0000259" key="3">
    <source>
        <dbReference type="Pfam" id="PF00534"/>
    </source>
</evidence>
<feature type="domain" description="Glycosyl transferase family 1" evidence="3">
    <location>
        <begin position="213"/>
        <end position="368"/>
    </location>
</feature>
<dbReference type="InterPro" id="IPR001296">
    <property type="entry name" value="Glyco_trans_1"/>
</dbReference>
<dbReference type="Proteomes" id="UP000321638">
    <property type="component" value="Unassembled WGS sequence"/>
</dbReference>
<evidence type="ECO:0000256" key="2">
    <source>
        <dbReference type="SAM" id="MobiDB-lite"/>
    </source>
</evidence>
<dbReference type="GO" id="GO:0009103">
    <property type="term" value="P:lipopolysaccharide biosynthetic process"/>
    <property type="evidence" value="ECO:0007669"/>
    <property type="project" value="TreeGrafter"/>
</dbReference>
<keyword evidence="6" id="KW-1185">Reference proteome</keyword>
<sequence>MSASPHAPATAGSAGPRPRSTLCASPCPNRTWRAAGTRRRLPERRAIFAIPGDLDTPTGGYAYDRRMMDELRRLGWDISHVALSGAFPLPDASTLTATYRVLAQLPASMPVIVDGLALGALPDIGRHLVARRPLVALVHHPLALETGITAARADALRTSERAALAAASRVIATSRATAVVLTAEYGVPQARITVAPPGTDAAPLAAVDHAGAPNLLSVGTLVPRKGHDLLIAALATLQDLPWRLTIVGAADRDPPTTAALRRLIAQAGLDERIRLADAVPAEALQQHYLAADLFVLASRYEGYGMAYAEAIAHGLPVIGTMAGAIPEAVPEGAALLVPPEDVPALAAALRRLLSDAAARRGLARAARQAAPRLPRWQDSAALFASALVAAPA</sequence>
<dbReference type="SUPFAM" id="SSF53756">
    <property type="entry name" value="UDP-Glycosyltransferase/glycogen phosphorylase"/>
    <property type="match status" value="1"/>
</dbReference>
<proteinExistence type="predicted"/>
<organism evidence="5 6">
    <name type="scientific">Vineibacter terrae</name>
    <dbReference type="NCBI Taxonomy" id="2586908"/>
    <lineage>
        <taxon>Bacteria</taxon>
        <taxon>Pseudomonadati</taxon>
        <taxon>Pseudomonadota</taxon>
        <taxon>Alphaproteobacteria</taxon>
        <taxon>Hyphomicrobiales</taxon>
        <taxon>Vineibacter</taxon>
    </lineage>
</organism>
<evidence type="ECO:0000313" key="5">
    <source>
        <dbReference type="EMBL" id="TXL70075.1"/>
    </source>
</evidence>
<evidence type="ECO:0000313" key="6">
    <source>
        <dbReference type="Proteomes" id="UP000321638"/>
    </source>
</evidence>
<evidence type="ECO:0000259" key="4">
    <source>
        <dbReference type="Pfam" id="PF13439"/>
    </source>
</evidence>
<dbReference type="PANTHER" id="PTHR46401">
    <property type="entry name" value="GLYCOSYLTRANSFERASE WBBK-RELATED"/>
    <property type="match status" value="1"/>
</dbReference>
<accession>A0A5C8P9I8</accession>
<dbReference type="InterPro" id="IPR028098">
    <property type="entry name" value="Glyco_trans_4-like_N"/>
</dbReference>
<comment type="caution">
    <text evidence="5">The sequence shown here is derived from an EMBL/GenBank/DDBJ whole genome shotgun (WGS) entry which is preliminary data.</text>
</comment>
<evidence type="ECO:0000256" key="1">
    <source>
        <dbReference type="ARBA" id="ARBA00022679"/>
    </source>
</evidence>
<dbReference type="Pfam" id="PF00534">
    <property type="entry name" value="Glycos_transf_1"/>
    <property type="match status" value="1"/>
</dbReference>
<protein>
    <submittedName>
        <fullName evidence="5">Glycosyltransferase family 4 protein</fullName>
    </submittedName>
</protein>
<reference evidence="5 6" key="1">
    <citation type="submission" date="2019-06" db="EMBL/GenBank/DDBJ databases">
        <title>New taxonomy in bacterial strain CC-CFT640, isolated from vineyard.</title>
        <authorList>
            <person name="Lin S.-Y."/>
            <person name="Tsai C.-F."/>
            <person name="Young C.-C."/>
        </authorList>
    </citation>
    <scope>NUCLEOTIDE SEQUENCE [LARGE SCALE GENOMIC DNA]</scope>
    <source>
        <strain evidence="5 6">CC-CFT640</strain>
    </source>
</reference>
<name>A0A5C8P9I8_9HYPH</name>
<dbReference type="GO" id="GO:0016757">
    <property type="term" value="F:glycosyltransferase activity"/>
    <property type="evidence" value="ECO:0007669"/>
    <property type="project" value="TreeGrafter"/>
</dbReference>
<gene>
    <name evidence="5" type="ORF">FHP25_36295</name>
</gene>
<dbReference type="EMBL" id="VDUZ01000066">
    <property type="protein sequence ID" value="TXL70075.1"/>
    <property type="molecule type" value="Genomic_DNA"/>
</dbReference>
<keyword evidence="1 5" id="KW-0808">Transferase</keyword>
<feature type="region of interest" description="Disordered" evidence="2">
    <location>
        <begin position="1"/>
        <end position="25"/>
    </location>
</feature>
<feature type="domain" description="Glycosyltransferase subfamily 4-like N-terminal" evidence="4">
    <location>
        <begin position="129"/>
        <end position="201"/>
    </location>
</feature>
<dbReference type="Pfam" id="PF13439">
    <property type="entry name" value="Glyco_transf_4"/>
    <property type="match status" value="1"/>
</dbReference>